<dbReference type="InterPro" id="IPR041583">
    <property type="entry name" value="TetR_C_31"/>
</dbReference>
<dbReference type="PROSITE" id="PS50977">
    <property type="entry name" value="HTH_TETR_2"/>
    <property type="match status" value="1"/>
</dbReference>
<evidence type="ECO:0000313" key="4">
    <source>
        <dbReference type="EMBL" id="OAH51107.1"/>
    </source>
</evidence>
<dbReference type="AlphaFoldDB" id="A0A177KDG6"/>
<protein>
    <submittedName>
        <fullName evidence="4">TetR family transcriptional regulator</fullName>
    </submittedName>
</protein>
<dbReference type="Proteomes" id="UP000076998">
    <property type="component" value="Unassembled WGS sequence"/>
</dbReference>
<dbReference type="SUPFAM" id="SSF46689">
    <property type="entry name" value="Homeodomain-like"/>
    <property type="match status" value="1"/>
</dbReference>
<dbReference type="Pfam" id="PF17940">
    <property type="entry name" value="TetR_C_31"/>
    <property type="match status" value="1"/>
</dbReference>
<evidence type="ECO:0000256" key="1">
    <source>
        <dbReference type="ARBA" id="ARBA00023125"/>
    </source>
</evidence>
<evidence type="ECO:0000313" key="5">
    <source>
        <dbReference type="Proteomes" id="UP000076998"/>
    </source>
</evidence>
<name>A0A177KDG6_9MICO</name>
<dbReference type="RefSeq" id="WP_064001615.1">
    <property type="nucleotide sequence ID" value="NZ_LSTV01000001.1"/>
</dbReference>
<feature type="domain" description="HTH tetR-type" evidence="3">
    <location>
        <begin position="5"/>
        <end position="65"/>
    </location>
</feature>
<evidence type="ECO:0000259" key="3">
    <source>
        <dbReference type="PROSITE" id="PS50977"/>
    </source>
</evidence>
<organism evidence="4 5">
    <name type="scientific">Microbacterium oleivorans</name>
    <dbReference type="NCBI Taxonomy" id="273677"/>
    <lineage>
        <taxon>Bacteria</taxon>
        <taxon>Bacillati</taxon>
        <taxon>Actinomycetota</taxon>
        <taxon>Actinomycetes</taxon>
        <taxon>Micrococcales</taxon>
        <taxon>Microbacteriaceae</taxon>
        <taxon>Microbacterium</taxon>
    </lineage>
</organism>
<reference evidence="4 5" key="1">
    <citation type="submission" date="2016-02" db="EMBL/GenBank/DDBJ databases">
        <authorList>
            <person name="Wen L."/>
            <person name="He K."/>
            <person name="Yang H."/>
        </authorList>
    </citation>
    <scope>NUCLEOTIDE SEQUENCE [LARGE SCALE GENOMIC DNA]</scope>
    <source>
        <strain evidence="4 5">CD11_3</strain>
    </source>
</reference>
<proteinExistence type="predicted"/>
<comment type="caution">
    <text evidence="4">The sequence shown here is derived from an EMBL/GenBank/DDBJ whole genome shotgun (WGS) entry which is preliminary data.</text>
</comment>
<evidence type="ECO:0000256" key="2">
    <source>
        <dbReference type="PROSITE-ProRule" id="PRU00335"/>
    </source>
</evidence>
<sequence length="188" mass="20666">MVRNQERRAALADAGIRVLATEGARGLTHRAVDAAAGTPRGTASNYFATRADLIFALVQRIGERLTPDPAVSALLRRRQPGRELFGEYVRDIVRRLMADPHVTLALFELRLEAARRPDVAGALAEWRRRSFEDDVAFNRTAGLPGGAVEIALFHFAVDGLVFDRLTQPLDDGLDVDDAIDVLVSRLLP</sequence>
<dbReference type="InterPro" id="IPR009057">
    <property type="entry name" value="Homeodomain-like_sf"/>
</dbReference>
<dbReference type="OrthoDB" id="7506349at2"/>
<accession>A0A177KDG6</accession>
<dbReference type="InterPro" id="IPR001647">
    <property type="entry name" value="HTH_TetR"/>
</dbReference>
<gene>
    <name evidence="4" type="ORF">AYL44_02190</name>
</gene>
<dbReference type="EMBL" id="LSTV01000001">
    <property type="protein sequence ID" value="OAH51107.1"/>
    <property type="molecule type" value="Genomic_DNA"/>
</dbReference>
<keyword evidence="1 2" id="KW-0238">DNA-binding</keyword>
<dbReference type="GO" id="GO:0003677">
    <property type="term" value="F:DNA binding"/>
    <property type="evidence" value="ECO:0007669"/>
    <property type="project" value="UniProtKB-UniRule"/>
</dbReference>
<feature type="DNA-binding region" description="H-T-H motif" evidence="2">
    <location>
        <begin position="28"/>
        <end position="47"/>
    </location>
</feature>
<dbReference type="Gene3D" id="1.10.357.10">
    <property type="entry name" value="Tetracycline Repressor, domain 2"/>
    <property type="match status" value="1"/>
</dbReference>